<dbReference type="SUPFAM" id="SSF52540">
    <property type="entry name" value="P-loop containing nucleoside triphosphate hydrolases"/>
    <property type="match status" value="1"/>
</dbReference>
<evidence type="ECO:0000256" key="1">
    <source>
        <dbReference type="ARBA" id="ARBA00004202"/>
    </source>
</evidence>
<dbReference type="InterPro" id="IPR027417">
    <property type="entry name" value="P-loop_NTPase"/>
</dbReference>
<evidence type="ECO:0000259" key="6">
    <source>
        <dbReference type="PROSITE" id="PS50893"/>
    </source>
</evidence>
<reference evidence="7 8" key="1">
    <citation type="journal article" date="2003" name="Int. J. Syst. Evol. Microbiol.">
        <title>Kocuria polaris sp. nov., an orange-pigmented psychrophilic bacterium isolated from an Antarctic cyanobacterial mat sample.</title>
        <authorList>
            <person name="Reddy G.S."/>
            <person name="Prakash J.S."/>
            <person name="Prabahar V."/>
            <person name="Matsumoto G.I."/>
            <person name="Stackebrandt E."/>
            <person name="Shivaji S."/>
        </authorList>
    </citation>
    <scope>NUCLEOTIDE SEQUENCE [LARGE SCALE GENOMIC DNA]</scope>
    <source>
        <strain evidence="7 8">CMS 76or</strain>
    </source>
</reference>
<evidence type="ECO:0000313" key="8">
    <source>
        <dbReference type="Proteomes" id="UP000030466"/>
    </source>
</evidence>
<sequence>MPAQSPPASSPALSIERLVKEFPVRRRRSRRPAGPGAARADVVHAVDGLSLTARHGEITALLGPNGAGKTTTLECAQGLQRPTGGTVRLLGQDPWRASPALRARVGVMLQDGGLPQAVRPLELLRHVASLYRSPRDMDELVERLGISSFDRTVVRRLSGGQRQRVALAAALAGNPEVLFLDEPSAGMDPQSRNIVFDLVQQLRREGVCIILTTHLLDDAQRLADQVYIVDHGRVMAQGSVAELVAPGADAPAVLVLTLAPEQLRAGPFPWDGPGFEGVRADRADRTVTLTGVLTPPMLETVTRWFTATGTLPESLSLQPRTLEDVFLDISGREIR</sequence>
<gene>
    <name evidence="7" type="ORF">GY22_02615</name>
</gene>
<proteinExistence type="predicted"/>
<dbReference type="InterPro" id="IPR003593">
    <property type="entry name" value="AAA+_ATPase"/>
</dbReference>
<dbReference type="GO" id="GO:0005524">
    <property type="term" value="F:ATP binding"/>
    <property type="evidence" value="ECO:0007669"/>
    <property type="project" value="UniProtKB-KW"/>
</dbReference>
<dbReference type="PROSITE" id="PS50893">
    <property type="entry name" value="ABC_TRANSPORTER_2"/>
    <property type="match status" value="1"/>
</dbReference>
<keyword evidence="3" id="KW-0547">Nucleotide-binding</keyword>
<evidence type="ECO:0000256" key="5">
    <source>
        <dbReference type="ARBA" id="ARBA00023251"/>
    </source>
</evidence>
<dbReference type="EMBL" id="JSUH01000002">
    <property type="protein sequence ID" value="KHD98595.1"/>
    <property type="molecule type" value="Genomic_DNA"/>
</dbReference>
<dbReference type="GO" id="GO:0046677">
    <property type="term" value="P:response to antibiotic"/>
    <property type="evidence" value="ECO:0007669"/>
    <property type="project" value="UniProtKB-KW"/>
</dbReference>
<dbReference type="PROSITE" id="PS00211">
    <property type="entry name" value="ABC_TRANSPORTER_1"/>
    <property type="match status" value="1"/>
</dbReference>
<keyword evidence="4" id="KW-0067">ATP-binding</keyword>
<keyword evidence="8" id="KW-1185">Reference proteome</keyword>
<dbReference type="Proteomes" id="UP000030466">
    <property type="component" value="Unassembled WGS sequence"/>
</dbReference>
<evidence type="ECO:0000256" key="3">
    <source>
        <dbReference type="ARBA" id="ARBA00022741"/>
    </source>
</evidence>
<dbReference type="PANTHER" id="PTHR42711:SF16">
    <property type="entry name" value="ABC TRANSPORTER ATP-BINDING PROTEIN"/>
    <property type="match status" value="1"/>
</dbReference>
<dbReference type="CDD" id="cd03230">
    <property type="entry name" value="ABC_DR_subfamily_A"/>
    <property type="match status" value="1"/>
</dbReference>
<evidence type="ECO:0000256" key="2">
    <source>
        <dbReference type="ARBA" id="ARBA00022448"/>
    </source>
</evidence>
<name>A0A0A6VUM4_KOCRO</name>
<dbReference type="GO" id="GO:0005886">
    <property type="term" value="C:plasma membrane"/>
    <property type="evidence" value="ECO:0007669"/>
    <property type="project" value="UniProtKB-SubCell"/>
</dbReference>
<dbReference type="InterPro" id="IPR017871">
    <property type="entry name" value="ABC_transporter-like_CS"/>
</dbReference>
<feature type="domain" description="ABC transporter" evidence="6">
    <location>
        <begin position="13"/>
        <end position="256"/>
    </location>
</feature>
<evidence type="ECO:0000256" key="4">
    <source>
        <dbReference type="ARBA" id="ARBA00022840"/>
    </source>
</evidence>
<dbReference type="Gene3D" id="3.40.50.300">
    <property type="entry name" value="P-loop containing nucleotide triphosphate hydrolases"/>
    <property type="match status" value="1"/>
</dbReference>
<keyword evidence="5" id="KW-0046">Antibiotic resistance</keyword>
<protein>
    <submittedName>
        <fullName evidence="7">ABC transporter</fullName>
    </submittedName>
</protein>
<accession>A0A0A6VUM4</accession>
<comment type="caution">
    <text evidence="7">The sequence shown here is derived from an EMBL/GenBank/DDBJ whole genome shotgun (WGS) entry which is preliminary data.</text>
</comment>
<dbReference type="RefSeq" id="WP_031282652.1">
    <property type="nucleotide sequence ID" value="NZ_JSUH01000002.1"/>
</dbReference>
<dbReference type="InterPro" id="IPR003439">
    <property type="entry name" value="ABC_transporter-like_ATP-bd"/>
</dbReference>
<dbReference type="Pfam" id="PF00005">
    <property type="entry name" value="ABC_tran"/>
    <property type="match status" value="1"/>
</dbReference>
<dbReference type="PANTHER" id="PTHR42711">
    <property type="entry name" value="ABC TRANSPORTER ATP-BINDING PROTEIN"/>
    <property type="match status" value="1"/>
</dbReference>
<dbReference type="SMART" id="SM00382">
    <property type="entry name" value="AAA"/>
    <property type="match status" value="1"/>
</dbReference>
<organism evidence="7 8">
    <name type="scientific">Kocuria rosea subsp. polaris</name>
    <dbReference type="NCBI Taxonomy" id="136273"/>
    <lineage>
        <taxon>Bacteria</taxon>
        <taxon>Bacillati</taxon>
        <taxon>Actinomycetota</taxon>
        <taxon>Actinomycetes</taxon>
        <taxon>Micrococcales</taxon>
        <taxon>Micrococcaceae</taxon>
        <taxon>Kocuria</taxon>
    </lineage>
</organism>
<dbReference type="GO" id="GO:0016887">
    <property type="term" value="F:ATP hydrolysis activity"/>
    <property type="evidence" value="ECO:0007669"/>
    <property type="project" value="InterPro"/>
</dbReference>
<keyword evidence="2" id="KW-0813">Transport</keyword>
<dbReference type="OrthoDB" id="9804819at2"/>
<dbReference type="AlphaFoldDB" id="A0A0A6VUM4"/>
<evidence type="ECO:0000313" key="7">
    <source>
        <dbReference type="EMBL" id="KHD98595.1"/>
    </source>
</evidence>
<comment type="subcellular location">
    <subcellularLocation>
        <location evidence="1">Cell membrane</location>
        <topology evidence="1">Peripheral membrane protein</topology>
    </subcellularLocation>
</comment>
<dbReference type="InterPro" id="IPR050763">
    <property type="entry name" value="ABC_transporter_ATP-binding"/>
</dbReference>